<evidence type="ECO:0000256" key="1">
    <source>
        <dbReference type="SAM" id="Phobius"/>
    </source>
</evidence>
<keyword evidence="1" id="KW-0812">Transmembrane</keyword>
<accession>A0A0R0AI46</accession>
<dbReference type="InterPro" id="IPR011990">
    <property type="entry name" value="TPR-like_helical_dom_sf"/>
</dbReference>
<dbReference type="OrthoDB" id="5698243at2"/>
<dbReference type="RefSeq" id="WP_057646129.1">
    <property type="nucleotide sequence ID" value="NZ_LLXU01000067.1"/>
</dbReference>
<name>A0A0R0AI46_9GAMM</name>
<dbReference type="EMBL" id="LLXU01000067">
    <property type="protein sequence ID" value="KRG44655.1"/>
    <property type="molecule type" value="Genomic_DNA"/>
</dbReference>
<keyword evidence="1" id="KW-1133">Transmembrane helix</keyword>
<dbReference type="STRING" id="676599.ARC20_08300"/>
<dbReference type="AlphaFoldDB" id="A0A0R0AI46"/>
<dbReference type="Gene3D" id="1.25.40.10">
    <property type="entry name" value="Tetratricopeptide repeat domain"/>
    <property type="match status" value="1"/>
</dbReference>
<feature type="transmembrane region" description="Helical" evidence="1">
    <location>
        <begin position="94"/>
        <end position="113"/>
    </location>
</feature>
<dbReference type="Proteomes" id="UP000051802">
    <property type="component" value="Unassembled WGS sequence"/>
</dbReference>
<feature type="transmembrane region" description="Helical" evidence="1">
    <location>
        <begin position="120"/>
        <end position="142"/>
    </location>
</feature>
<feature type="transmembrane region" description="Helical" evidence="1">
    <location>
        <begin position="35"/>
        <end position="64"/>
    </location>
</feature>
<proteinExistence type="predicted"/>
<keyword evidence="3" id="KW-1185">Reference proteome</keyword>
<comment type="caution">
    <text evidence="2">The sequence shown here is derived from an EMBL/GenBank/DDBJ whole genome shotgun (WGS) entry which is preliminary data.</text>
</comment>
<feature type="transmembrane region" description="Helical" evidence="1">
    <location>
        <begin position="199"/>
        <end position="220"/>
    </location>
</feature>
<organism evidence="2 3">
    <name type="scientific">Stenotrophomonas panacihumi</name>
    <dbReference type="NCBI Taxonomy" id="676599"/>
    <lineage>
        <taxon>Bacteria</taxon>
        <taxon>Pseudomonadati</taxon>
        <taxon>Pseudomonadota</taxon>
        <taxon>Gammaproteobacteria</taxon>
        <taxon>Lysobacterales</taxon>
        <taxon>Lysobacteraceae</taxon>
        <taxon>Stenotrophomonas</taxon>
    </lineage>
</organism>
<keyword evidence="1" id="KW-0472">Membrane</keyword>
<evidence type="ECO:0000313" key="2">
    <source>
        <dbReference type="EMBL" id="KRG44655.1"/>
    </source>
</evidence>
<evidence type="ECO:0000313" key="3">
    <source>
        <dbReference type="Proteomes" id="UP000051802"/>
    </source>
</evidence>
<gene>
    <name evidence="2" type="ORF">ARC20_08300</name>
</gene>
<sequence>MEDRRKRTGRQGGAPEPFWSRLPAIALYPIHGAALWSLIALSLCALLSLLPGIGGILGLVVSLATYRYAFEVLRHTANGHPDAPNYGLELSDGAIWRLFVLIILAAAGVMFVAMFTRSGALALMALGAVVLLMPGSVISLAMDGSLLRALNPMVPLGLALRIGWPYLAAVCLLFVILASSMTAAVWLSRYMPPLVSHLTVNFMVTWGLFSVFHLLGYLVFQYHEALGFEPEALQDTRRADPDQRLLDEAEGHVRDGHPREAREVLRGAIKGRAVSLGVHELYQRLLRQEGASPELHDHAQLYISRLVAEKQERRALAILREMLEIEPDFTPAQVEQAMSLVDRARLGGQHQLTVDALRAMVRKWPRREESAQWALDAALLLAERYGRDDEARALLETALISCENEEVRRRLQTALAAITSTASPTA</sequence>
<feature type="transmembrane region" description="Helical" evidence="1">
    <location>
        <begin position="162"/>
        <end position="187"/>
    </location>
</feature>
<protein>
    <submittedName>
        <fullName evidence="2">Uncharacterized protein</fullName>
    </submittedName>
</protein>
<reference evidence="2 3" key="1">
    <citation type="submission" date="2015-10" db="EMBL/GenBank/DDBJ databases">
        <title>Genome sequencing and analysis of members of genus Stenotrophomonas.</title>
        <authorList>
            <person name="Patil P.P."/>
            <person name="Midha S."/>
            <person name="Patil P.B."/>
        </authorList>
    </citation>
    <scope>NUCLEOTIDE SEQUENCE [LARGE SCALE GENOMIC DNA]</scope>
    <source>
        <strain evidence="2 3">JCM 16536</strain>
    </source>
</reference>